<feature type="region of interest" description="Disordered" evidence="8">
    <location>
        <begin position="2149"/>
        <end position="2257"/>
    </location>
</feature>
<feature type="domain" description="Protein kinase" evidence="9">
    <location>
        <begin position="489"/>
        <end position="745"/>
    </location>
</feature>
<dbReference type="InterPro" id="IPR018488">
    <property type="entry name" value="cNMP-bd_CS"/>
</dbReference>
<dbReference type="PROSITE" id="PS50042">
    <property type="entry name" value="CNMP_BINDING_3"/>
    <property type="match status" value="3"/>
</dbReference>
<dbReference type="Pfam" id="PF00069">
    <property type="entry name" value="Pkinase"/>
    <property type="match status" value="1"/>
</dbReference>
<dbReference type="SMART" id="SM00220">
    <property type="entry name" value="S_TKc"/>
    <property type="match status" value="1"/>
</dbReference>
<dbReference type="PANTHER" id="PTHR24353">
    <property type="entry name" value="CYCLIC NUCLEOTIDE-DEPENDENT PROTEIN KINASE"/>
    <property type="match status" value="1"/>
</dbReference>
<dbReference type="PROSITE" id="PS00888">
    <property type="entry name" value="CNMP_BINDING_1"/>
    <property type="match status" value="1"/>
</dbReference>
<evidence type="ECO:0000256" key="4">
    <source>
        <dbReference type="ARBA" id="ARBA00022741"/>
    </source>
</evidence>
<feature type="region of interest" description="Disordered" evidence="8">
    <location>
        <begin position="2574"/>
        <end position="2609"/>
    </location>
</feature>
<dbReference type="InterPro" id="IPR000477">
    <property type="entry name" value="RT_dom"/>
</dbReference>
<feature type="compositionally biased region" description="Low complexity" evidence="8">
    <location>
        <begin position="25"/>
        <end position="37"/>
    </location>
</feature>
<feature type="domain" description="Reverse transcriptase" evidence="11">
    <location>
        <begin position="1255"/>
        <end position="1536"/>
    </location>
</feature>
<evidence type="ECO:0000256" key="8">
    <source>
        <dbReference type="SAM" id="MobiDB-lite"/>
    </source>
</evidence>
<keyword evidence="5" id="KW-0418">Kinase</keyword>
<feature type="domain" description="Cyclic nucleotide-binding" evidence="10">
    <location>
        <begin position="69"/>
        <end position="174"/>
    </location>
</feature>
<dbReference type="GO" id="GO:0005952">
    <property type="term" value="C:cAMP-dependent protein kinase complex"/>
    <property type="evidence" value="ECO:0007669"/>
    <property type="project" value="TreeGrafter"/>
</dbReference>
<accession>A0A812SA70</accession>
<dbReference type="Gene3D" id="1.10.510.10">
    <property type="entry name" value="Transferase(Phosphotransferase) domain 1"/>
    <property type="match status" value="1"/>
</dbReference>
<feature type="compositionally biased region" description="Polar residues" evidence="8">
    <location>
        <begin position="2474"/>
        <end position="2503"/>
    </location>
</feature>
<feature type="region of interest" description="Disordered" evidence="8">
    <location>
        <begin position="2813"/>
        <end position="2895"/>
    </location>
</feature>
<protein>
    <submittedName>
        <fullName evidence="12">Pkg21D protein</fullName>
    </submittedName>
</protein>
<dbReference type="SMART" id="SM00100">
    <property type="entry name" value="cNMP"/>
    <property type="match status" value="2"/>
</dbReference>
<name>A0A812SA70_9DINO</name>
<evidence type="ECO:0000259" key="10">
    <source>
        <dbReference type="PROSITE" id="PS50042"/>
    </source>
</evidence>
<feature type="domain" description="Cyclic nucleotide-binding" evidence="10">
    <location>
        <begin position="222"/>
        <end position="314"/>
    </location>
</feature>
<feature type="compositionally biased region" description="Basic and acidic residues" evidence="8">
    <location>
        <begin position="2149"/>
        <end position="2179"/>
    </location>
</feature>
<dbReference type="GO" id="GO:0005524">
    <property type="term" value="F:ATP binding"/>
    <property type="evidence" value="ECO:0007669"/>
    <property type="project" value="UniProtKB-KW"/>
</dbReference>
<dbReference type="EMBL" id="CAJNJA010021252">
    <property type="protein sequence ID" value="CAE7472303.1"/>
    <property type="molecule type" value="Genomic_DNA"/>
</dbReference>
<evidence type="ECO:0000256" key="2">
    <source>
        <dbReference type="ARBA" id="ARBA00022535"/>
    </source>
</evidence>
<dbReference type="SUPFAM" id="SSF56112">
    <property type="entry name" value="Protein kinase-like (PK-like)"/>
    <property type="match status" value="1"/>
</dbReference>
<keyword evidence="2" id="KW-0140">cGMP</keyword>
<organism evidence="12 13">
    <name type="scientific">Symbiodinium necroappetens</name>
    <dbReference type="NCBI Taxonomy" id="1628268"/>
    <lineage>
        <taxon>Eukaryota</taxon>
        <taxon>Sar</taxon>
        <taxon>Alveolata</taxon>
        <taxon>Dinophyceae</taxon>
        <taxon>Suessiales</taxon>
        <taxon>Symbiodiniaceae</taxon>
        <taxon>Symbiodinium</taxon>
    </lineage>
</organism>
<dbReference type="GO" id="GO:0030553">
    <property type="term" value="F:cGMP binding"/>
    <property type="evidence" value="ECO:0007669"/>
    <property type="project" value="UniProtKB-KW"/>
</dbReference>
<dbReference type="SUPFAM" id="SSF56672">
    <property type="entry name" value="DNA/RNA polymerases"/>
    <property type="match status" value="1"/>
</dbReference>
<dbReference type="InterPro" id="IPR043502">
    <property type="entry name" value="DNA/RNA_pol_sf"/>
</dbReference>
<evidence type="ECO:0000313" key="13">
    <source>
        <dbReference type="Proteomes" id="UP000601435"/>
    </source>
</evidence>
<keyword evidence="3" id="KW-0808">Transferase</keyword>
<dbReference type="Gene3D" id="3.30.200.20">
    <property type="entry name" value="Phosphorylase Kinase, domain 1"/>
    <property type="match status" value="1"/>
</dbReference>
<dbReference type="InterPro" id="IPR000719">
    <property type="entry name" value="Prot_kinase_dom"/>
</dbReference>
<proteinExistence type="predicted"/>
<feature type="compositionally biased region" description="Basic and acidic residues" evidence="8">
    <location>
        <begin position="2435"/>
        <end position="2444"/>
    </location>
</feature>
<dbReference type="Pfam" id="PF00027">
    <property type="entry name" value="cNMP_binding"/>
    <property type="match status" value="2"/>
</dbReference>
<dbReference type="PROSITE" id="PS00108">
    <property type="entry name" value="PROTEIN_KINASE_ST"/>
    <property type="match status" value="1"/>
</dbReference>
<dbReference type="InterPro" id="IPR000595">
    <property type="entry name" value="cNMP-bd_dom"/>
</dbReference>
<dbReference type="GO" id="GO:0046872">
    <property type="term" value="F:metal ion binding"/>
    <property type="evidence" value="ECO:0007669"/>
    <property type="project" value="UniProtKB-KW"/>
</dbReference>
<feature type="region of interest" description="Disordered" evidence="8">
    <location>
        <begin position="2410"/>
        <end position="2559"/>
    </location>
</feature>
<feature type="compositionally biased region" description="Basic residues" evidence="8">
    <location>
        <begin position="2017"/>
        <end position="2027"/>
    </location>
</feature>
<feature type="region of interest" description="Disordered" evidence="8">
    <location>
        <begin position="1779"/>
        <end position="1822"/>
    </location>
</feature>
<evidence type="ECO:0000256" key="6">
    <source>
        <dbReference type="ARBA" id="ARBA00022840"/>
    </source>
</evidence>
<dbReference type="InterPro" id="IPR008271">
    <property type="entry name" value="Ser/Thr_kinase_AS"/>
</dbReference>
<dbReference type="CDD" id="cd00038">
    <property type="entry name" value="CAP_ED"/>
    <property type="match status" value="2"/>
</dbReference>
<keyword evidence="6" id="KW-0067">ATP-binding</keyword>
<dbReference type="Pfam" id="PF00078">
    <property type="entry name" value="RVT_1"/>
    <property type="match status" value="1"/>
</dbReference>
<keyword evidence="4" id="KW-0547">Nucleotide-binding</keyword>
<feature type="compositionally biased region" description="Basic and acidic residues" evidence="8">
    <location>
        <begin position="1697"/>
        <end position="1712"/>
    </location>
</feature>
<comment type="caution">
    <text evidence="12">The sequence shown here is derived from an EMBL/GenBank/DDBJ whole genome shotgun (WGS) entry which is preliminary data.</text>
</comment>
<feature type="region of interest" description="Disordered" evidence="8">
    <location>
        <begin position="1"/>
        <end position="37"/>
    </location>
</feature>
<feature type="compositionally biased region" description="Polar residues" evidence="8">
    <location>
        <begin position="2524"/>
        <end position="2533"/>
    </location>
</feature>
<feature type="region of interest" description="Disordered" evidence="8">
    <location>
        <begin position="1964"/>
        <end position="2027"/>
    </location>
</feature>
<gene>
    <name evidence="12" type="primary">Pkg21D</name>
    <name evidence="12" type="ORF">SNEC2469_LOCUS13318</name>
</gene>
<dbReference type="Gene3D" id="2.60.120.10">
    <property type="entry name" value="Jelly Rolls"/>
    <property type="match status" value="3"/>
</dbReference>
<feature type="compositionally biased region" description="Polar residues" evidence="8">
    <location>
        <begin position="2546"/>
        <end position="2559"/>
    </location>
</feature>
<feature type="region of interest" description="Disordered" evidence="8">
    <location>
        <begin position="1894"/>
        <end position="1923"/>
    </location>
</feature>
<evidence type="ECO:0000259" key="9">
    <source>
        <dbReference type="PROSITE" id="PS50011"/>
    </source>
</evidence>
<evidence type="ECO:0000256" key="3">
    <source>
        <dbReference type="ARBA" id="ARBA00022679"/>
    </source>
</evidence>
<dbReference type="OrthoDB" id="414119at2759"/>
<dbReference type="InterPro" id="IPR014710">
    <property type="entry name" value="RmlC-like_jellyroll"/>
</dbReference>
<evidence type="ECO:0000256" key="1">
    <source>
        <dbReference type="ARBA" id="ARBA00022527"/>
    </source>
</evidence>
<evidence type="ECO:0000256" key="5">
    <source>
        <dbReference type="ARBA" id="ARBA00022777"/>
    </source>
</evidence>
<feature type="domain" description="Cyclic nucleotide-binding" evidence="10">
    <location>
        <begin position="341"/>
        <end position="444"/>
    </location>
</feature>
<feature type="region of interest" description="Disordered" evidence="8">
    <location>
        <begin position="1682"/>
        <end position="1762"/>
    </location>
</feature>
<dbReference type="SUPFAM" id="SSF51206">
    <property type="entry name" value="cAMP-binding domain-like"/>
    <property type="match status" value="2"/>
</dbReference>
<evidence type="ECO:0000313" key="12">
    <source>
        <dbReference type="EMBL" id="CAE7472303.1"/>
    </source>
</evidence>
<reference evidence="12" key="1">
    <citation type="submission" date="2021-02" db="EMBL/GenBank/DDBJ databases">
        <authorList>
            <person name="Dougan E. K."/>
            <person name="Rhodes N."/>
            <person name="Thang M."/>
            <person name="Chan C."/>
        </authorList>
    </citation>
    <scope>NUCLEOTIDE SEQUENCE</scope>
</reference>
<dbReference type="PANTHER" id="PTHR24353:SF143">
    <property type="entry name" value="PROTEIN KINASE DOMAIN-CONTAINING PROTEIN"/>
    <property type="match status" value="1"/>
</dbReference>
<dbReference type="GO" id="GO:0004691">
    <property type="term" value="F:cAMP-dependent protein kinase activity"/>
    <property type="evidence" value="ECO:0007669"/>
    <property type="project" value="TreeGrafter"/>
</dbReference>
<dbReference type="CDD" id="cd01650">
    <property type="entry name" value="RT_nLTR_like"/>
    <property type="match status" value="1"/>
</dbReference>
<dbReference type="InterPro" id="IPR011009">
    <property type="entry name" value="Kinase-like_dom_sf"/>
</dbReference>
<dbReference type="PROSITE" id="PS00889">
    <property type="entry name" value="CNMP_BINDING_2"/>
    <property type="match status" value="2"/>
</dbReference>
<dbReference type="Proteomes" id="UP000601435">
    <property type="component" value="Unassembled WGS sequence"/>
</dbReference>
<dbReference type="PROSITE" id="PS50878">
    <property type="entry name" value="RT_POL"/>
    <property type="match status" value="1"/>
</dbReference>
<keyword evidence="13" id="KW-1185">Reference proteome</keyword>
<feature type="region of interest" description="Disordered" evidence="8">
    <location>
        <begin position="2966"/>
        <end position="2997"/>
    </location>
</feature>
<sequence>MGAKGSRQQQEERQQVTETPETSPRAAFASRNSRSFSGGRLTRSFSSLDILGRGKNQEELENFLGQVPLFRCLPRSKLTLLAEAGQKKKYVTGAVVIVEGEEGDCFYIIQHGEAEVVKAGSEEQEDDEELLVVLSKGDFFGERALLTKDVRAATVRAGSPLSLIEISREVFESMGLREDLDFRGRNAIRVEGHQTVKTKPATPKSQADRKFILDALAGNENISQFLNVYSMPQLSSPAWREDITVGEEVIRQGDSTADFCYIIQSGEFAVIIDGKVVGHLSKGNCFGELSLLYSAPRTATIKATKNSSIWVLPRGWLKTAAQESAAHAAKKRLVFLNHAPVLDMLLQDEKRLLAPMLSECHMKQKEEIVGFGEEEASLYIMTDGSARILEDDLNVIVTAGFSPSELQVHTFCEKALCGPGHASPRSVKITSPTATCYKLDGVAFAATFGSYLDIVNQSKRGFDFIGLESQTRGHSVDTSTLLSLRKKDLRKIAALRNGQFGGLELWQQTRTGEPYMVKSVSKGYVVEQALQERVLQERDTMLLFDHPFIIKLLQTFSGEQNVYFLMETALGGDLHSVYLTNALHGSNRHAQFYAAGILLALEHIHSRKVAYRDLKPENVFLSANGFVKLVNFGLAKVVNGRTYTIVGTPEYLAPEIIGAFGHNHAVDWWAFGIFIFECLSGKTPFEDTNPMQTFGKAMAGIEKIPSFPSKVNPAAERFIRALLKREPGRRLPMKGVANVKQADWFVGFDWRAIAYQPMPSLHKDFAHNGAYVIGEIVSPAGREAGNPCPTLGTMALNKQAMDTESPARKRGVPSEEGLSLESIREVLRTEIQGAVGGVTDRVAALERSLQSHNERTFQAVETLSTGQAEQGLRLQQLMSDSQAMATRINNLEGTVKAIQSSGSTPSTMDSGRVPALVMGGWPPDTLAADVLAKANEMARDLQLQINMADAFVPGDTKISSGTSAGPPGSSGAGCGWIDLPRIAELIGVDPQQLARIDYVASRNLAIYEATVGAYRDRARSDHEPILAAALVPTPPGPKGKVIWCARQLKADCHEVLASSEPMHADDHHAIAAVAQLISEPVHRSMKFQESKALKQLRKTAKGAPPGPIARSAWKQVSKALQRERKEWQRKLADQAGSMNWNSYRAIKTKSSRTNWAEHLLDNETWEDDLRKHMTSIFAKRSADTTKQAMQQMRDECARMCKHQPWPPFRESEMRITMSKWKRHKATGTDGVALEALQLLFEDSRWRPRIAELLNDSLYRGDLPPWVTEGASVLLPKTAVPQGWSDTRPITLSSAVLKWIAQLLLLRGTPALLECCQHQWASRHKQGVELILAMRKLARVSHEWRTPFYVVKIDIAKAFDSIAQEKLGDLVMRKIAHRGEMPWEARLWLRLLEARELNFYVQKHKVSVEQTNGVRQGSPDSPVLFAAAIGETLDAVLSQVHGGKPPHVGRHGALEPPPHSGAAFMDDTYVWGESPEYVQEVLTALEKAFLELGLRINAKKTHVVSTIPDDPFRFSIGGVQVAPDGPHSILTILGAPVTLSGAIAPLVAEMQSRARCAFHANRKLLCSRAPVADRLKMHQTLVRSAALWGCPAWPPQAALLQAANTTQLLQVVHPFATDAVAALGAHRPSDFCPNLSYPPLERPYLVEGSQWWIAANDRPQWQHMCKLFIAGPSPSPKVVIVDSSEDRSWKHPPCQNQPDRKTSHNKEVGRELPRTLARQLRHRRPSRDYNNSEPKAGHNPNHMDNLEHMESSTCSSLRPTGKQQDRCQGVVPLCNSYKLLDKPRPKQDNINIPPTESAMPRHTTRQRTHGTKTAPSTASRPKWEPSWPADINYHSIQPRMTWTNRIPAFQPIILNNNLHNGNMEPTALRARPPGFNFQVLYYLLSSGATMPWDSEVADRGGKASTCDNEPDEPSCATALPGEGEDAAPEDALLYASGPSQDAEPQQAGHEFHNNAATAPGNALAEDEEDLVEVQDDPDWDSDSADSEEDDDAPEQATTQSGEQPPRRKSGHGSQRVTNKARKSDVKKRWRELDWGKKPKWLSWRKALDYILRGEQPPAKEPLPPTPSPQREQLNARLSAHLYHYDAQGKIAQEQVQAELLNRVPPQRLHEMLLWIHADPNITKVWRKLTDSTTVQLRGDGVHNYPIRVVDNRPEHRRNNEPLPRGLDRINDQDNHLHNVEGDQLVVQPRHLTQASSSSSSSSRPVPPDPQPGDTMQTAGPPLYGTSDLDQQAAEAIQSGRAPPWTVEGQGPSMRSSVRVDANSHDLSWVQGVTPRTLPPPMPLHPNTVLSMRSTATGAWRGATWSPPSGSVIQHPPRQQVEPTIVVYKTLPSHSDGEVLPDSMHMTIHPAGEWIATTRFELGFARTPRFWLVVIDHAPPPVPHRIPLRSGQSFWLEWRGVERTWQRRPRFDNDVQALGGFSTIPEDKAPRPPTPPQRRDPPDVPRSRPSHASGFNPQRFVDTRPLRGRLIPQPHDNAQPTTEATSSSRPMASTESPSNQGSRPQARQRERKPTAKARPPQPPPSSGSDTETSWPSEDPAPPEGDATGLTQMSSTAPTASTQLDDIVVFMQRQRPQFTAEASDPARGSSLDEPRPPQALQAEPPQPPAEPENQWFSVAANFDGEYTVSGLLRLLHRVLHEILQQSFTHSNEYLTNLAYHACYYLSKMQSTNDRQMQEPPSGDHPVHADAPGPTAMVFCITNTFVEAEATLDGLVQNHRELPRRHLQKELRRAEDLLRDGRAIFKSWARDPNAPGALPGTAASQNALDGVSFSHLSIEEGGIASLDENLRLALAATQRCSHYLDQLLEWIEKHFRESAEKGSPSPKRRRTEQASSSDCVPRFQPAVKDEWKPPSTNQSTDLKLGGNPQHPAVPAPARDGRQHDPGLPQGAKRSPEPGAAPYNILRAQQILEGVMPFTEQQVASTLQEVHSLLSQWTEALWGEPIVLTDGLGSAGPDQTGTVGALPTAELAPTLPAEPSDEETVSVSSHRRRRAHAAFDGD</sequence>
<evidence type="ECO:0000256" key="7">
    <source>
        <dbReference type="ARBA" id="ARBA00022992"/>
    </source>
</evidence>
<feature type="compositionally biased region" description="Polar residues" evidence="8">
    <location>
        <begin position="1750"/>
        <end position="1761"/>
    </location>
</feature>
<feature type="compositionally biased region" description="Acidic residues" evidence="8">
    <location>
        <begin position="1964"/>
        <end position="1992"/>
    </location>
</feature>
<evidence type="ECO:0000259" key="11">
    <source>
        <dbReference type="PROSITE" id="PS50878"/>
    </source>
</evidence>
<keyword evidence="7" id="KW-0142">cGMP-binding</keyword>
<keyword evidence="1" id="KW-0723">Serine/threonine-protein kinase</keyword>
<dbReference type="PRINTS" id="PR00103">
    <property type="entry name" value="CAMPKINASE"/>
</dbReference>
<dbReference type="InterPro" id="IPR018490">
    <property type="entry name" value="cNMP-bd_dom_sf"/>
</dbReference>
<dbReference type="PROSITE" id="PS50011">
    <property type="entry name" value="PROTEIN_KINASE_DOM"/>
    <property type="match status" value="1"/>
</dbReference>